<keyword evidence="6 12" id="KW-0328">Glycosyltransferase</keyword>
<sequence length="446" mass="48116">MPPQNRRVQTTRPYRALLAAFAAWKLFLFAIALGSSVVGDAYDTSAELVVQGSASSNGTGVGQLTGLGPRLIARFTSWDAIYFVSIARRGYRFEQEWAFGAGLPVVVRGVLKGLGHLGLVVSSAADGGAVPEALAGIFVANAAHLLSAMVLYRLGQVVCRDQALSLVASLLHIISPAGLFLSAPYTESSFALLAFSGYLLFALSCRVEQRPTCRDLYIVLAGVTFGLATAFRSNGILNGIPFAWEVLRCLPNLPRRPIDTVRRLFALGIGGVCVAVGSLGPQAVAYLRFCSGTSGAQLRPWCQGYVPSIYTFVQQHYWNNGFLRYWTVSNLPLFLLATPMLVVLVKSGVEQLTARRLPVADNPAESGCLLPLIQSAAAAQVLLAVLALTTYHVQIITRISSGYPLWYFWLARCLSRGEKTGSHIVMFMVMYASIQGVLFASFLPPA</sequence>
<feature type="transmembrane region" description="Helical" evidence="12">
    <location>
        <begin position="424"/>
        <end position="443"/>
    </location>
</feature>
<evidence type="ECO:0000256" key="12">
    <source>
        <dbReference type="RuleBase" id="RU363112"/>
    </source>
</evidence>
<feature type="transmembrane region" description="Helical" evidence="12">
    <location>
        <begin position="264"/>
        <end position="289"/>
    </location>
</feature>
<gene>
    <name evidence="13" type="ORF">C8A03DRAFT_34804</name>
</gene>
<evidence type="ECO:0000256" key="8">
    <source>
        <dbReference type="ARBA" id="ARBA00022692"/>
    </source>
</evidence>
<keyword evidence="14" id="KW-1185">Reference proteome</keyword>
<dbReference type="GO" id="GO:0031501">
    <property type="term" value="C:mannosyltransferase complex"/>
    <property type="evidence" value="ECO:0007669"/>
    <property type="project" value="TreeGrafter"/>
</dbReference>
<proteinExistence type="inferred from homology"/>
<evidence type="ECO:0000256" key="10">
    <source>
        <dbReference type="ARBA" id="ARBA00022989"/>
    </source>
</evidence>
<reference evidence="13" key="2">
    <citation type="submission" date="2023-05" db="EMBL/GenBank/DDBJ databases">
        <authorList>
            <consortium name="Lawrence Berkeley National Laboratory"/>
            <person name="Steindorff A."/>
            <person name="Hensen N."/>
            <person name="Bonometti L."/>
            <person name="Westerberg I."/>
            <person name="Brannstrom I.O."/>
            <person name="Guillou S."/>
            <person name="Cros-Aarteil S."/>
            <person name="Calhoun S."/>
            <person name="Haridas S."/>
            <person name="Kuo A."/>
            <person name="Mondo S."/>
            <person name="Pangilinan J."/>
            <person name="Riley R."/>
            <person name="Labutti K."/>
            <person name="Andreopoulos B."/>
            <person name="Lipzen A."/>
            <person name="Chen C."/>
            <person name="Yanf M."/>
            <person name="Daum C."/>
            <person name="Ng V."/>
            <person name="Clum A."/>
            <person name="Ohm R."/>
            <person name="Martin F."/>
            <person name="Silar P."/>
            <person name="Natvig D."/>
            <person name="Lalanne C."/>
            <person name="Gautier V."/>
            <person name="Ament-Velasquez S.L."/>
            <person name="Kruys A."/>
            <person name="Hutchinson M.I."/>
            <person name="Powell A.J."/>
            <person name="Barry K."/>
            <person name="Miller A.N."/>
            <person name="Grigoriev I.V."/>
            <person name="Debuchy R."/>
            <person name="Gladieux P."/>
            <person name="Thoren M.H."/>
            <person name="Johannesson H."/>
        </authorList>
    </citation>
    <scope>NUCLEOTIDE SEQUENCE</scope>
    <source>
        <strain evidence="13">CBS 532.94</strain>
    </source>
</reference>
<evidence type="ECO:0000256" key="5">
    <source>
        <dbReference type="ARBA" id="ARBA00022502"/>
    </source>
</evidence>
<keyword evidence="11 12" id="KW-0472">Membrane</keyword>
<comment type="function">
    <text evidence="12">Mannosyltransferase involved in glycosylphosphatidylinositol-anchor biosynthesis.</text>
</comment>
<protein>
    <recommendedName>
        <fullName evidence="4 12">GPI mannosyltransferase 2</fullName>
        <ecNumber evidence="12">2.4.1.-</ecNumber>
    </recommendedName>
</protein>
<feature type="transmembrane region" description="Helical" evidence="12">
    <location>
        <begin position="331"/>
        <end position="349"/>
    </location>
</feature>
<accession>A0AAN7C968</accession>
<comment type="subcellular location">
    <subcellularLocation>
        <location evidence="1 12">Endoplasmic reticulum membrane</location>
        <topology evidence="1 12">Multi-pass membrane protein</topology>
    </subcellularLocation>
</comment>
<dbReference type="GO" id="GO:0005789">
    <property type="term" value="C:endoplasmic reticulum membrane"/>
    <property type="evidence" value="ECO:0007669"/>
    <property type="project" value="UniProtKB-SubCell"/>
</dbReference>
<comment type="caution">
    <text evidence="12">Lacks conserved residue(s) required for the propagation of feature annotation.</text>
</comment>
<feature type="transmembrane region" description="Helical" evidence="12">
    <location>
        <begin position="133"/>
        <end position="152"/>
    </location>
</feature>
<dbReference type="GO" id="GO:0006506">
    <property type="term" value="P:GPI anchor biosynthetic process"/>
    <property type="evidence" value="ECO:0007669"/>
    <property type="project" value="UniProtKB-KW"/>
</dbReference>
<feature type="transmembrane region" description="Helical" evidence="12">
    <location>
        <begin position="164"/>
        <end position="183"/>
    </location>
</feature>
<comment type="pathway">
    <text evidence="2 12">Glycolipid biosynthesis; glycosylphosphatidylinositol-anchor biosynthesis.</text>
</comment>
<dbReference type="InterPro" id="IPR007315">
    <property type="entry name" value="PIG-V/Gpi18"/>
</dbReference>
<evidence type="ECO:0000256" key="4">
    <source>
        <dbReference type="ARBA" id="ARBA00013795"/>
    </source>
</evidence>
<dbReference type="GO" id="GO:0004376">
    <property type="term" value="F:GPI mannosyltransferase activity"/>
    <property type="evidence" value="ECO:0007669"/>
    <property type="project" value="InterPro"/>
</dbReference>
<dbReference type="Proteomes" id="UP001303760">
    <property type="component" value="Unassembled WGS sequence"/>
</dbReference>
<dbReference type="Pfam" id="PF04188">
    <property type="entry name" value="Mannosyl_trans2"/>
    <property type="match status" value="1"/>
</dbReference>
<evidence type="ECO:0000256" key="2">
    <source>
        <dbReference type="ARBA" id="ARBA00004687"/>
    </source>
</evidence>
<name>A0AAN7C968_9PEZI</name>
<evidence type="ECO:0000256" key="11">
    <source>
        <dbReference type="ARBA" id="ARBA00023136"/>
    </source>
</evidence>
<dbReference type="EMBL" id="MU860148">
    <property type="protein sequence ID" value="KAK4237236.1"/>
    <property type="molecule type" value="Genomic_DNA"/>
</dbReference>
<dbReference type="PANTHER" id="PTHR12468:SF2">
    <property type="entry name" value="GPI MANNOSYLTRANSFERASE 2"/>
    <property type="match status" value="1"/>
</dbReference>
<comment type="similarity">
    <text evidence="3 12">Belongs to the PIGV family.</text>
</comment>
<feature type="transmembrane region" description="Helical" evidence="12">
    <location>
        <begin position="189"/>
        <end position="205"/>
    </location>
</feature>
<evidence type="ECO:0000256" key="1">
    <source>
        <dbReference type="ARBA" id="ARBA00004477"/>
    </source>
</evidence>
<reference evidence="13" key="1">
    <citation type="journal article" date="2023" name="Mol. Phylogenet. Evol.">
        <title>Genome-scale phylogeny and comparative genomics of the fungal order Sordariales.</title>
        <authorList>
            <person name="Hensen N."/>
            <person name="Bonometti L."/>
            <person name="Westerberg I."/>
            <person name="Brannstrom I.O."/>
            <person name="Guillou S."/>
            <person name="Cros-Aarteil S."/>
            <person name="Calhoun S."/>
            <person name="Haridas S."/>
            <person name="Kuo A."/>
            <person name="Mondo S."/>
            <person name="Pangilinan J."/>
            <person name="Riley R."/>
            <person name="LaButti K."/>
            <person name="Andreopoulos B."/>
            <person name="Lipzen A."/>
            <person name="Chen C."/>
            <person name="Yan M."/>
            <person name="Daum C."/>
            <person name="Ng V."/>
            <person name="Clum A."/>
            <person name="Steindorff A."/>
            <person name="Ohm R.A."/>
            <person name="Martin F."/>
            <person name="Silar P."/>
            <person name="Natvig D.O."/>
            <person name="Lalanne C."/>
            <person name="Gautier V."/>
            <person name="Ament-Velasquez S.L."/>
            <person name="Kruys A."/>
            <person name="Hutchinson M.I."/>
            <person name="Powell A.J."/>
            <person name="Barry K."/>
            <person name="Miller A.N."/>
            <person name="Grigoriev I.V."/>
            <person name="Debuchy R."/>
            <person name="Gladieux P."/>
            <person name="Hiltunen Thoren M."/>
            <person name="Johannesson H."/>
        </authorList>
    </citation>
    <scope>NUCLEOTIDE SEQUENCE</scope>
    <source>
        <strain evidence="13">CBS 532.94</strain>
    </source>
</reference>
<dbReference type="PANTHER" id="PTHR12468">
    <property type="entry name" value="GPI MANNOSYLTRANSFERASE 2"/>
    <property type="match status" value="1"/>
</dbReference>
<keyword evidence="9 12" id="KW-0256">Endoplasmic reticulum</keyword>
<evidence type="ECO:0000256" key="9">
    <source>
        <dbReference type="ARBA" id="ARBA00022824"/>
    </source>
</evidence>
<keyword evidence="10 12" id="KW-1133">Transmembrane helix</keyword>
<keyword evidence="8 12" id="KW-0812">Transmembrane</keyword>
<organism evidence="13 14">
    <name type="scientific">Achaetomium macrosporum</name>
    <dbReference type="NCBI Taxonomy" id="79813"/>
    <lineage>
        <taxon>Eukaryota</taxon>
        <taxon>Fungi</taxon>
        <taxon>Dikarya</taxon>
        <taxon>Ascomycota</taxon>
        <taxon>Pezizomycotina</taxon>
        <taxon>Sordariomycetes</taxon>
        <taxon>Sordariomycetidae</taxon>
        <taxon>Sordariales</taxon>
        <taxon>Chaetomiaceae</taxon>
        <taxon>Achaetomium</taxon>
    </lineage>
</organism>
<evidence type="ECO:0000256" key="6">
    <source>
        <dbReference type="ARBA" id="ARBA00022676"/>
    </source>
</evidence>
<dbReference type="GO" id="GO:0000009">
    <property type="term" value="F:alpha-1,6-mannosyltransferase activity"/>
    <property type="evidence" value="ECO:0007669"/>
    <property type="project" value="InterPro"/>
</dbReference>
<evidence type="ECO:0000256" key="7">
    <source>
        <dbReference type="ARBA" id="ARBA00022679"/>
    </source>
</evidence>
<evidence type="ECO:0000313" key="13">
    <source>
        <dbReference type="EMBL" id="KAK4237236.1"/>
    </source>
</evidence>
<evidence type="ECO:0000313" key="14">
    <source>
        <dbReference type="Proteomes" id="UP001303760"/>
    </source>
</evidence>
<keyword evidence="5 12" id="KW-0337">GPI-anchor biosynthesis</keyword>
<keyword evidence="7 12" id="KW-0808">Transferase</keyword>
<evidence type="ECO:0000256" key="3">
    <source>
        <dbReference type="ARBA" id="ARBA00008698"/>
    </source>
</evidence>
<comment type="caution">
    <text evidence="13">The sequence shown here is derived from an EMBL/GenBank/DDBJ whole genome shotgun (WGS) entry which is preliminary data.</text>
</comment>
<dbReference type="EC" id="2.4.1.-" evidence="12"/>
<dbReference type="AlphaFoldDB" id="A0AAN7C968"/>